<protein>
    <submittedName>
        <fullName evidence="1">Uncharacterized protein</fullName>
    </submittedName>
</protein>
<dbReference type="AlphaFoldDB" id="U1WYN6"/>
<gene>
    <name evidence="1" type="ORF">HMPREF0083_04555</name>
</gene>
<dbReference type="Proteomes" id="UP000016511">
    <property type="component" value="Unassembled WGS sequence"/>
</dbReference>
<comment type="caution">
    <text evidence="1">The sequence shown here is derived from an EMBL/GenBank/DDBJ whole genome shotgun (WGS) entry which is preliminary data.</text>
</comment>
<dbReference type="STRING" id="649747.HMPREF0083_04555"/>
<organism evidence="1 2">
    <name type="scientific">Aneurinibacillus aneurinilyticus ATCC 12856</name>
    <dbReference type="NCBI Taxonomy" id="649747"/>
    <lineage>
        <taxon>Bacteria</taxon>
        <taxon>Bacillati</taxon>
        <taxon>Bacillota</taxon>
        <taxon>Bacilli</taxon>
        <taxon>Bacillales</taxon>
        <taxon>Paenibacillaceae</taxon>
        <taxon>Aneurinibacillus group</taxon>
        <taxon>Aneurinibacillus</taxon>
    </lineage>
</organism>
<reference evidence="1 2" key="1">
    <citation type="submission" date="2013-08" db="EMBL/GenBank/DDBJ databases">
        <authorList>
            <person name="Weinstock G."/>
            <person name="Sodergren E."/>
            <person name="Wylie T."/>
            <person name="Fulton L."/>
            <person name="Fulton R."/>
            <person name="Fronick C."/>
            <person name="O'Laughlin M."/>
            <person name="Godfrey J."/>
            <person name="Miner T."/>
            <person name="Herter B."/>
            <person name="Appelbaum E."/>
            <person name="Cordes M."/>
            <person name="Lek S."/>
            <person name="Wollam A."/>
            <person name="Pepin K.H."/>
            <person name="Palsikar V.B."/>
            <person name="Mitreva M."/>
            <person name="Wilson R.K."/>
        </authorList>
    </citation>
    <scope>NUCLEOTIDE SEQUENCE [LARGE SCALE GENOMIC DNA]</scope>
    <source>
        <strain evidence="1 2">ATCC 12856</strain>
    </source>
</reference>
<keyword evidence="2" id="KW-1185">Reference proteome</keyword>
<accession>U1WYN6</accession>
<evidence type="ECO:0000313" key="1">
    <source>
        <dbReference type="EMBL" id="ERI07373.1"/>
    </source>
</evidence>
<evidence type="ECO:0000313" key="2">
    <source>
        <dbReference type="Proteomes" id="UP000016511"/>
    </source>
</evidence>
<sequence length="49" mass="5348">MVVSGQTERRAASGYTVYEPEEIQFTRSRTGECHSGLPPRFTVSSAIAS</sequence>
<name>U1WYN6_ANEAE</name>
<dbReference type="EMBL" id="AWSJ01000281">
    <property type="protein sequence ID" value="ERI07373.1"/>
    <property type="molecule type" value="Genomic_DNA"/>
</dbReference>
<proteinExistence type="predicted"/>
<dbReference type="HOGENOM" id="CLU_3131700_0_0_9"/>